<dbReference type="EMBL" id="CP019082">
    <property type="protein sequence ID" value="APW63508.1"/>
    <property type="molecule type" value="Genomic_DNA"/>
</dbReference>
<evidence type="ECO:0000313" key="1">
    <source>
        <dbReference type="EMBL" id="APW63508.1"/>
    </source>
</evidence>
<protein>
    <submittedName>
        <fullName evidence="1">Uncharacterized protein</fullName>
    </submittedName>
</protein>
<proteinExistence type="predicted"/>
<gene>
    <name evidence="1" type="ORF">BSF38_05080</name>
</gene>
<dbReference type="Proteomes" id="UP000186309">
    <property type="component" value="Chromosome"/>
</dbReference>
<keyword evidence="2" id="KW-1185">Reference proteome</keyword>
<accession>A0A1U7CX88</accession>
<dbReference type="KEGG" id="pbor:BSF38_05080"/>
<name>A0A1U7CX88_9BACT</name>
<dbReference type="AlphaFoldDB" id="A0A1U7CX88"/>
<reference evidence="2" key="1">
    <citation type="submission" date="2016-12" db="EMBL/GenBank/DDBJ databases">
        <title>Comparative genomics of four Isosphaeraceae planctomycetes: a common pool of plasmids and glycoside hydrolase genes.</title>
        <authorList>
            <person name="Ivanova A."/>
        </authorList>
    </citation>
    <scope>NUCLEOTIDE SEQUENCE [LARGE SCALE GENOMIC DNA]</scope>
    <source>
        <strain evidence="2">PX4</strain>
    </source>
</reference>
<sequence>MSVKPKLRVAGTDRLEALADRYATLLMSDHQPDPTITREQFADLVALVADNRRMIRSTQTGIRECRADIKAILTILQADTPAK</sequence>
<evidence type="ECO:0000313" key="2">
    <source>
        <dbReference type="Proteomes" id="UP000186309"/>
    </source>
</evidence>
<organism evidence="1 2">
    <name type="scientific">Paludisphaera borealis</name>
    <dbReference type="NCBI Taxonomy" id="1387353"/>
    <lineage>
        <taxon>Bacteria</taxon>
        <taxon>Pseudomonadati</taxon>
        <taxon>Planctomycetota</taxon>
        <taxon>Planctomycetia</taxon>
        <taxon>Isosphaerales</taxon>
        <taxon>Isosphaeraceae</taxon>
        <taxon>Paludisphaera</taxon>
    </lineage>
</organism>
<dbReference type="RefSeq" id="WP_076349843.1">
    <property type="nucleotide sequence ID" value="NZ_CP019082.1"/>
</dbReference>